<gene>
    <name evidence="7" type="ORF">ACFO3G_06825</name>
</gene>
<feature type="transmembrane region" description="Helical" evidence="5">
    <location>
        <begin position="52"/>
        <end position="77"/>
    </location>
</feature>
<evidence type="ECO:0000313" key="8">
    <source>
        <dbReference type="Proteomes" id="UP001596020"/>
    </source>
</evidence>
<feature type="transmembrane region" description="Helical" evidence="5">
    <location>
        <begin position="122"/>
        <end position="140"/>
    </location>
</feature>
<evidence type="ECO:0000256" key="3">
    <source>
        <dbReference type="ARBA" id="ARBA00022989"/>
    </source>
</evidence>
<keyword evidence="4 5" id="KW-0472">Membrane</keyword>
<evidence type="ECO:0000313" key="7">
    <source>
        <dbReference type="EMBL" id="MFC4666308.1"/>
    </source>
</evidence>
<keyword evidence="2 5" id="KW-0812">Transmembrane</keyword>
<feature type="transmembrane region" description="Helical" evidence="5">
    <location>
        <begin position="152"/>
        <end position="174"/>
    </location>
</feature>
<feature type="transmembrane region" description="Helical" evidence="5">
    <location>
        <begin position="84"/>
        <end position="102"/>
    </location>
</feature>
<evidence type="ECO:0000259" key="6">
    <source>
        <dbReference type="Pfam" id="PF07291"/>
    </source>
</evidence>
<accession>A0ABV9K8Y6</accession>
<reference evidence="8" key="1">
    <citation type="journal article" date="2019" name="Int. J. Syst. Evol. Microbiol.">
        <title>The Global Catalogue of Microorganisms (GCM) 10K type strain sequencing project: providing services to taxonomists for standard genome sequencing and annotation.</title>
        <authorList>
            <consortium name="The Broad Institute Genomics Platform"/>
            <consortium name="The Broad Institute Genome Sequencing Center for Infectious Disease"/>
            <person name="Wu L."/>
            <person name="Ma J."/>
        </authorList>
    </citation>
    <scope>NUCLEOTIDE SEQUENCE [LARGE SCALE GENOMIC DNA]</scope>
    <source>
        <strain evidence="8">CGMCC 4.7357</strain>
    </source>
</reference>
<proteinExistence type="predicted"/>
<dbReference type="Proteomes" id="UP001596020">
    <property type="component" value="Unassembled WGS sequence"/>
</dbReference>
<dbReference type="RefSeq" id="WP_380079249.1">
    <property type="nucleotide sequence ID" value="NZ_JBHSGO010000190.1"/>
</dbReference>
<evidence type="ECO:0000256" key="1">
    <source>
        <dbReference type="ARBA" id="ARBA00004141"/>
    </source>
</evidence>
<protein>
    <submittedName>
        <fullName evidence="7">BT_3928 family protein</fullName>
    </submittedName>
</protein>
<comment type="caution">
    <text evidence="7">The sequence shown here is derived from an EMBL/GenBank/DDBJ whole genome shotgun (WGS) entry which is preliminary data.</text>
</comment>
<keyword evidence="8" id="KW-1185">Reference proteome</keyword>
<feature type="transmembrane region" description="Helical" evidence="5">
    <location>
        <begin position="397"/>
        <end position="419"/>
    </location>
</feature>
<evidence type="ECO:0000256" key="2">
    <source>
        <dbReference type="ARBA" id="ARBA00022692"/>
    </source>
</evidence>
<dbReference type="InterPro" id="IPR009908">
    <property type="entry name" value="Methylamine_util_MauE"/>
</dbReference>
<sequence length="434" mass="48925">MNKFKKVIVEISRVLLGLTFTFSGFVKAVDPMGSAIKIGEYFTAFSINVPDILCTFLSIVLCIVEFMVGATALMGIFRKICSKITFAIMIFMTALTFYLAIANPVADCGCFGDAIKLTNWETFGKNIILFLASLIFLRHYKSVGRLFSFNSAWLPELIAFVGITIFTLGNILYLPAIDFRPFKIGRQFEAIVSIPEDKEPDQYEYVFIYQKDGHKKKFDINNLPDSTWKFVEREDQLVKKGYTPPVPDFAVFDEFDNDITPDIIEEGKNGKNNNHKGLILLVSPDLNKADDAKADVFGEIYDYSKKKEIAFYALTGSSKKSIKQWIDNTGADYPIFLSDATILKTIARANPSILFIKNGIITGKYSFRGLPDMDKTSAFIDKNLPQDTSSITKPFPWGRSVVLVGWAILLIFVCIRRFIRRINLSLKVNSNSSK</sequence>
<evidence type="ECO:0000256" key="4">
    <source>
        <dbReference type="ARBA" id="ARBA00023136"/>
    </source>
</evidence>
<organism evidence="7 8">
    <name type="scientific">Falsiporphyromonas endometrii</name>
    <dbReference type="NCBI Taxonomy" id="1387297"/>
    <lineage>
        <taxon>Bacteria</taxon>
        <taxon>Pseudomonadati</taxon>
        <taxon>Bacteroidota</taxon>
        <taxon>Bacteroidia</taxon>
        <taxon>Bacteroidales</taxon>
        <taxon>Porphyromonadaceae</taxon>
        <taxon>Falsiporphyromonas</taxon>
    </lineage>
</organism>
<dbReference type="Pfam" id="PF07291">
    <property type="entry name" value="MauE"/>
    <property type="match status" value="1"/>
</dbReference>
<name>A0ABV9K8Y6_9PORP</name>
<comment type="subcellular location">
    <subcellularLocation>
        <location evidence="1">Membrane</location>
        <topology evidence="1">Multi-pass membrane protein</topology>
    </subcellularLocation>
</comment>
<feature type="domain" description="Methylamine utilisation protein MauE" evidence="6">
    <location>
        <begin position="6"/>
        <end position="136"/>
    </location>
</feature>
<dbReference type="NCBIfam" id="NF045576">
    <property type="entry name" value="BT_3928_fam"/>
    <property type="match status" value="1"/>
</dbReference>
<evidence type="ECO:0000256" key="5">
    <source>
        <dbReference type="SAM" id="Phobius"/>
    </source>
</evidence>
<keyword evidence="3 5" id="KW-1133">Transmembrane helix</keyword>
<dbReference type="EMBL" id="JBHSGO010000190">
    <property type="protein sequence ID" value="MFC4666308.1"/>
    <property type="molecule type" value="Genomic_DNA"/>
</dbReference>